<dbReference type="EMBL" id="CP036347">
    <property type="protein sequence ID" value="QDU01957.1"/>
    <property type="molecule type" value="Genomic_DNA"/>
</dbReference>
<protein>
    <submittedName>
        <fullName evidence="1">Uncharacterized protein</fullName>
    </submittedName>
</protein>
<name>A0A517W9N8_9PLAN</name>
<evidence type="ECO:0000313" key="1">
    <source>
        <dbReference type="EMBL" id="QDU01957.1"/>
    </source>
</evidence>
<proteinExistence type="predicted"/>
<dbReference type="AlphaFoldDB" id="A0A517W9N8"/>
<sequence length="92" mass="10653">MVSESMQVAETSISVKVDGTQVPTLWSKVSLRLQPWFSSRKWGIRSRIPRAENSSEYELTTRQLLPFQWTVLPGDIKSVGKYYRASDYRMIP</sequence>
<reference evidence="1 2" key="1">
    <citation type="submission" date="2019-02" db="EMBL/GenBank/DDBJ databases">
        <title>Deep-cultivation of Planctomycetes and their phenomic and genomic characterization uncovers novel biology.</title>
        <authorList>
            <person name="Wiegand S."/>
            <person name="Jogler M."/>
            <person name="Boedeker C."/>
            <person name="Pinto D."/>
            <person name="Vollmers J."/>
            <person name="Rivas-Marin E."/>
            <person name="Kohn T."/>
            <person name="Peeters S.H."/>
            <person name="Heuer A."/>
            <person name="Rast P."/>
            <person name="Oberbeckmann S."/>
            <person name="Bunk B."/>
            <person name="Jeske O."/>
            <person name="Meyerdierks A."/>
            <person name="Storesund J.E."/>
            <person name="Kallscheuer N."/>
            <person name="Luecker S."/>
            <person name="Lage O.M."/>
            <person name="Pohl T."/>
            <person name="Merkel B.J."/>
            <person name="Hornburger P."/>
            <person name="Mueller R.-W."/>
            <person name="Bruemmer F."/>
            <person name="Labrenz M."/>
            <person name="Spormann A.M."/>
            <person name="Op den Camp H."/>
            <person name="Overmann J."/>
            <person name="Amann R."/>
            <person name="Jetten M.S.M."/>
            <person name="Mascher T."/>
            <person name="Medema M.H."/>
            <person name="Devos D.P."/>
            <person name="Kaster A.-K."/>
            <person name="Ovreas L."/>
            <person name="Rohde M."/>
            <person name="Galperin M.Y."/>
            <person name="Jogler C."/>
        </authorList>
    </citation>
    <scope>NUCLEOTIDE SEQUENCE [LARGE SCALE GENOMIC DNA]</scope>
    <source>
        <strain evidence="1 2">V6</strain>
    </source>
</reference>
<dbReference type="Proteomes" id="UP000320722">
    <property type="component" value="Chromosome"/>
</dbReference>
<organism evidence="1 2">
    <name type="scientific">Gimesia chilikensis</name>
    <dbReference type="NCBI Taxonomy" id="2605989"/>
    <lineage>
        <taxon>Bacteria</taxon>
        <taxon>Pseudomonadati</taxon>
        <taxon>Planctomycetota</taxon>
        <taxon>Planctomycetia</taxon>
        <taxon>Planctomycetales</taxon>
        <taxon>Planctomycetaceae</taxon>
        <taxon>Gimesia</taxon>
    </lineage>
</organism>
<gene>
    <name evidence="1" type="ORF">V6x_16400</name>
</gene>
<accession>A0A517W9N8</accession>
<evidence type="ECO:0000313" key="2">
    <source>
        <dbReference type="Proteomes" id="UP000320722"/>
    </source>
</evidence>